<feature type="domain" description="DUF5916" evidence="1">
    <location>
        <begin position="239"/>
        <end position="655"/>
    </location>
</feature>
<name>A0A316E2Z8_9FLAO</name>
<evidence type="ECO:0000259" key="1">
    <source>
        <dbReference type="Pfam" id="PF19313"/>
    </source>
</evidence>
<evidence type="ECO:0000313" key="4">
    <source>
        <dbReference type="Proteomes" id="UP000245667"/>
    </source>
</evidence>
<reference evidence="3 4" key="1">
    <citation type="submission" date="2018-05" db="EMBL/GenBank/DDBJ databases">
        <title>Genomic Encyclopedia of Archaeal and Bacterial Type Strains, Phase II (KMG-II): from individual species to whole genera.</title>
        <authorList>
            <person name="Goeker M."/>
        </authorList>
    </citation>
    <scope>NUCLEOTIDE SEQUENCE [LARGE SCALE GENOMIC DNA]</scope>
    <source>
        <strain evidence="3 4">DSM 23514</strain>
    </source>
</reference>
<evidence type="ECO:0000313" key="2">
    <source>
        <dbReference type="EMBL" id="MBD1260940.1"/>
    </source>
</evidence>
<reference evidence="2 5" key="2">
    <citation type="submission" date="2020-07" db="EMBL/GenBank/DDBJ databases">
        <title>The draft genome sequence of Maribacter polysiphoniae KCTC 22021.</title>
        <authorList>
            <person name="Mu L."/>
        </authorList>
    </citation>
    <scope>NUCLEOTIDE SEQUENCE [LARGE SCALE GENOMIC DNA]</scope>
    <source>
        <strain evidence="2 5">KCTC 22021</strain>
    </source>
</reference>
<dbReference type="EMBL" id="JACWLN010000003">
    <property type="protein sequence ID" value="MBD1260940.1"/>
    <property type="molecule type" value="Genomic_DNA"/>
</dbReference>
<evidence type="ECO:0000313" key="5">
    <source>
        <dbReference type="Proteomes" id="UP000651837"/>
    </source>
</evidence>
<organism evidence="3 4">
    <name type="scientific">Maribacter polysiphoniae</name>
    <dbReference type="NCBI Taxonomy" id="429344"/>
    <lineage>
        <taxon>Bacteria</taxon>
        <taxon>Pseudomonadati</taxon>
        <taxon>Bacteroidota</taxon>
        <taxon>Flavobacteriia</taxon>
        <taxon>Flavobacteriales</taxon>
        <taxon>Flavobacteriaceae</taxon>
        <taxon>Maribacter</taxon>
    </lineage>
</organism>
<dbReference type="Proteomes" id="UP000245667">
    <property type="component" value="Unassembled WGS sequence"/>
</dbReference>
<sequence>MGRYVIVLLFIFSTFFIYAQNHHKGFTVNHISNIETIYPDGILDEAIWFKAEIAKDFWQYFPSDSILATKQTHIKMLFDDENLYIGITVFTSGKDYKVQSLKRDFRAGNSDNITLLFDTFNDGSNAFLFGINPYGVRREGLVSGGGNDLRGFTISWDTKWKGSSKIYEDRYTSELIIPLTAFKFKEGETKWRFNSYRFDTQSNENSTWMNIPQNQNVYGLTFMGDMVFEKPLGKSRSPLAIIPYINAISQNDFENNEALNRIKIGGDAKFAIGNSMNLDITVNPDFSQVEVDDQVTNLTRFEISLPEKRQFFIDNSDLFASFGDSHDENPFFSRRIGIATDTADNSIENKIIGGMRLSGKLNKGLRLGFLDIQTEADRQNNITSNNNMMLALQQRVFGRSNISMFLINRQTLKNYDFQEDEDRYNRVLGIDYDLISKGNRWNGKFFIHKSFAHNSGDKDVSTGAKLDYNSRYYNTFSKLVYVGEDYRSDLGYIRRTDILKGYAGIEKVFWPKKGIINTHSFKFFPIFIWSPSMDLQNTDYTFRGEWEAKFVDFSNINIRVDNKYTFLTDEFEPTGKDDAIALPENVGYHYSNLKLEYTSDRRKLFSYRMETTLGSFFNGNRYSFLGTMTYRFQPKVFISMLVDYNRIELPQPYVSADLWLLSPKIEVTFNKSLFWSTLVQYSTQQDNFGLNSRLQWRFAPLSDLYLVYNDNYFVNTFAPRMRSINLKFTYWLNI</sequence>
<comment type="caution">
    <text evidence="3">The sequence shown here is derived from an EMBL/GenBank/DDBJ whole genome shotgun (WGS) entry which is preliminary data.</text>
</comment>
<proteinExistence type="predicted"/>
<dbReference type="Gene3D" id="2.60.40.1190">
    <property type="match status" value="1"/>
</dbReference>
<dbReference type="RefSeq" id="WP_109649691.1">
    <property type="nucleotide sequence ID" value="NZ_JACWLN010000003.1"/>
</dbReference>
<dbReference type="AlphaFoldDB" id="A0A316E2Z8"/>
<dbReference type="SUPFAM" id="SSF49344">
    <property type="entry name" value="CBD9-like"/>
    <property type="match status" value="1"/>
</dbReference>
<dbReference type="OrthoDB" id="9786766at2"/>
<dbReference type="CDD" id="cd09618">
    <property type="entry name" value="CBM9_like_2"/>
    <property type="match status" value="1"/>
</dbReference>
<evidence type="ECO:0000313" key="3">
    <source>
        <dbReference type="EMBL" id="PWK23922.1"/>
    </source>
</evidence>
<keyword evidence="5" id="KW-1185">Reference proteome</keyword>
<dbReference type="EMBL" id="QGGQ01000003">
    <property type="protein sequence ID" value="PWK23922.1"/>
    <property type="molecule type" value="Genomic_DNA"/>
</dbReference>
<dbReference type="Pfam" id="PF19313">
    <property type="entry name" value="DUF5916"/>
    <property type="match status" value="1"/>
</dbReference>
<dbReference type="Proteomes" id="UP000651837">
    <property type="component" value="Unassembled WGS sequence"/>
</dbReference>
<dbReference type="InterPro" id="IPR045670">
    <property type="entry name" value="DUF5916"/>
</dbReference>
<accession>A0A316E2Z8</accession>
<gene>
    <name evidence="2" type="ORF">HZY62_10110</name>
    <name evidence="3" type="ORF">LX92_01508</name>
</gene>
<protein>
    <submittedName>
        <fullName evidence="2">Carbohydrate binding family 9 domain-containing protein</fullName>
    </submittedName>
</protein>